<reference evidence="3" key="1">
    <citation type="submission" date="2023-07" db="EMBL/GenBank/DDBJ databases">
        <title>draft genome sequence of fig (Ficus carica).</title>
        <authorList>
            <person name="Takahashi T."/>
            <person name="Nishimura K."/>
        </authorList>
    </citation>
    <scope>NUCLEOTIDE SEQUENCE</scope>
</reference>
<dbReference type="AlphaFoldDB" id="A0AA88EAC6"/>
<evidence type="ECO:0000256" key="1">
    <source>
        <dbReference type="ARBA" id="ARBA00022801"/>
    </source>
</evidence>
<sequence>MSSSHLHPDLKQRVLSSFPHYGHSGIVEAARNLFTQIEGNAEDDESDSGGLLSSLLGAGCECEGYNLRIVGHSLGGAIAALLGVRLYHRYPNLHVYAFGPLPCADSIVAEACSQFVT</sequence>
<dbReference type="PANTHER" id="PTHR47030">
    <property type="entry name" value="LIPASE CLASS 3 FAMILY PROTEIN"/>
    <property type="match status" value="1"/>
</dbReference>
<dbReference type="Pfam" id="PF01764">
    <property type="entry name" value="Lipase_3"/>
    <property type="match status" value="1"/>
</dbReference>
<name>A0AA88EAC6_FICCA</name>
<gene>
    <name evidence="3" type="ORF">TIFTF001_053315</name>
</gene>
<proteinExistence type="predicted"/>
<dbReference type="Proteomes" id="UP001187192">
    <property type="component" value="Unassembled WGS sequence"/>
</dbReference>
<accession>A0AA88EAC6</accession>
<dbReference type="SUPFAM" id="SSF53474">
    <property type="entry name" value="alpha/beta-Hydrolases"/>
    <property type="match status" value="1"/>
</dbReference>
<evidence type="ECO:0000259" key="2">
    <source>
        <dbReference type="Pfam" id="PF01764"/>
    </source>
</evidence>
<organism evidence="3 4">
    <name type="scientific">Ficus carica</name>
    <name type="common">Common fig</name>
    <dbReference type="NCBI Taxonomy" id="3494"/>
    <lineage>
        <taxon>Eukaryota</taxon>
        <taxon>Viridiplantae</taxon>
        <taxon>Streptophyta</taxon>
        <taxon>Embryophyta</taxon>
        <taxon>Tracheophyta</taxon>
        <taxon>Spermatophyta</taxon>
        <taxon>Magnoliopsida</taxon>
        <taxon>eudicotyledons</taxon>
        <taxon>Gunneridae</taxon>
        <taxon>Pentapetalae</taxon>
        <taxon>rosids</taxon>
        <taxon>fabids</taxon>
        <taxon>Rosales</taxon>
        <taxon>Moraceae</taxon>
        <taxon>Ficeae</taxon>
        <taxon>Ficus</taxon>
    </lineage>
</organism>
<keyword evidence="4" id="KW-1185">Reference proteome</keyword>
<comment type="caution">
    <text evidence="3">The sequence shown here is derived from an EMBL/GenBank/DDBJ whole genome shotgun (WGS) entry which is preliminary data.</text>
</comment>
<dbReference type="Gene3D" id="3.40.50.1820">
    <property type="entry name" value="alpha/beta hydrolase"/>
    <property type="match status" value="1"/>
</dbReference>
<dbReference type="InterPro" id="IPR002921">
    <property type="entry name" value="Fungal_lipase-type"/>
</dbReference>
<dbReference type="InterPro" id="IPR029058">
    <property type="entry name" value="AB_hydrolase_fold"/>
</dbReference>
<dbReference type="EMBL" id="BTGU01012473">
    <property type="protein sequence ID" value="GMN70871.1"/>
    <property type="molecule type" value="Genomic_DNA"/>
</dbReference>
<feature type="domain" description="Fungal lipase-type" evidence="2">
    <location>
        <begin position="61"/>
        <end position="114"/>
    </location>
</feature>
<evidence type="ECO:0000313" key="4">
    <source>
        <dbReference type="Proteomes" id="UP001187192"/>
    </source>
</evidence>
<keyword evidence="1" id="KW-0378">Hydrolase</keyword>
<feature type="non-terminal residue" evidence="3">
    <location>
        <position position="1"/>
    </location>
</feature>
<evidence type="ECO:0000313" key="3">
    <source>
        <dbReference type="EMBL" id="GMN70871.1"/>
    </source>
</evidence>
<protein>
    <recommendedName>
        <fullName evidence="2">Fungal lipase-type domain-containing protein</fullName>
    </recommendedName>
</protein>
<dbReference type="PANTHER" id="PTHR47030:SF2">
    <property type="entry name" value="LIPASE CLASS 3 FAMILY PROTEIN"/>
    <property type="match status" value="1"/>
</dbReference>
<dbReference type="GO" id="GO:0006629">
    <property type="term" value="P:lipid metabolic process"/>
    <property type="evidence" value="ECO:0007669"/>
    <property type="project" value="InterPro"/>
</dbReference>
<dbReference type="GO" id="GO:0016787">
    <property type="term" value="F:hydrolase activity"/>
    <property type="evidence" value="ECO:0007669"/>
    <property type="project" value="UniProtKB-KW"/>
</dbReference>